<dbReference type="Pfam" id="PF00989">
    <property type="entry name" value="PAS"/>
    <property type="match status" value="1"/>
</dbReference>
<dbReference type="Gene3D" id="3.30.450.20">
    <property type="entry name" value="PAS domain"/>
    <property type="match status" value="4"/>
</dbReference>
<dbReference type="NCBIfam" id="TIGR00229">
    <property type="entry name" value="sensory_box"/>
    <property type="match status" value="3"/>
</dbReference>
<dbReference type="PANTHER" id="PTHR43304:SF1">
    <property type="entry name" value="PAC DOMAIN-CONTAINING PROTEIN"/>
    <property type="match status" value="1"/>
</dbReference>
<comment type="catalytic activity">
    <reaction evidence="1">
        <text>ATP + protein L-histidine = ADP + protein N-phospho-L-histidine.</text>
        <dbReference type="EC" id="2.7.13.3"/>
    </reaction>
</comment>
<feature type="coiled-coil region" evidence="6">
    <location>
        <begin position="176"/>
        <end position="217"/>
    </location>
</feature>
<evidence type="ECO:0000256" key="1">
    <source>
        <dbReference type="ARBA" id="ARBA00000085"/>
    </source>
</evidence>
<evidence type="ECO:0000256" key="6">
    <source>
        <dbReference type="SAM" id="Coils"/>
    </source>
</evidence>
<keyword evidence="3" id="KW-0597">Phosphoprotein</keyword>
<evidence type="ECO:0000256" key="2">
    <source>
        <dbReference type="ARBA" id="ARBA00012438"/>
    </source>
</evidence>
<feature type="domain" description="PAS" evidence="7">
    <location>
        <begin position="65"/>
        <end position="101"/>
    </location>
</feature>
<keyword evidence="10" id="KW-1185">Reference proteome</keyword>
<dbReference type="InterPro" id="IPR013767">
    <property type="entry name" value="PAS_fold"/>
</dbReference>
<dbReference type="SUPFAM" id="SSF141571">
    <property type="entry name" value="Pentapeptide repeat-like"/>
    <property type="match status" value="1"/>
</dbReference>
<evidence type="ECO:0000313" key="9">
    <source>
        <dbReference type="EMBL" id="MBD2319783.1"/>
    </source>
</evidence>
<dbReference type="RefSeq" id="WP_190582139.1">
    <property type="nucleotide sequence ID" value="NZ_CAWPQU010000062.1"/>
</dbReference>
<dbReference type="InterPro" id="IPR052162">
    <property type="entry name" value="Sensor_kinase/Photoreceptor"/>
</dbReference>
<organism evidence="9 10">
    <name type="scientific">Phormidium tenue FACHB-1050</name>
    <dbReference type="NCBI Taxonomy" id="2692857"/>
    <lineage>
        <taxon>Bacteria</taxon>
        <taxon>Bacillati</taxon>
        <taxon>Cyanobacteriota</taxon>
        <taxon>Cyanophyceae</taxon>
        <taxon>Oscillatoriophycideae</taxon>
        <taxon>Oscillatoriales</taxon>
        <taxon>Oscillatoriaceae</taxon>
        <taxon>Phormidium</taxon>
    </lineage>
</organism>
<protein>
    <recommendedName>
        <fullName evidence="2">histidine kinase</fullName>
        <ecNumber evidence="2">2.7.13.3</ecNumber>
    </recommendedName>
</protein>
<proteinExistence type="predicted"/>
<gene>
    <name evidence="9" type="ORF">H6G05_23455</name>
</gene>
<dbReference type="Pfam" id="PF13426">
    <property type="entry name" value="PAS_9"/>
    <property type="match status" value="1"/>
</dbReference>
<dbReference type="InterPro" id="IPR000014">
    <property type="entry name" value="PAS"/>
</dbReference>
<dbReference type="EMBL" id="JACJQY010000065">
    <property type="protein sequence ID" value="MBD2319783.1"/>
    <property type="molecule type" value="Genomic_DNA"/>
</dbReference>
<dbReference type="SUPFAM" id="SSF55785">
    <property type="entry name" value="PYP-like sensor domain (PAS domain)"/>
    <property type="match status" value="4"/>
</dbReference>
<dbReference type="Proteomes" id="UP000618445">
    <property type="component" value="Unassembled WGS sequence"/>
</dbReference>
<dbReference type="InterPro" id="IPR013655">
    <property type="entry name" value="PAS_fold_3"/>
</dbReference>
<dbReference type="Pfam" id="PF08447">
    <property type="entry name" value="PAS_3"/>
    <property type="match status" value="2"/>
</dbReference>
<dbReference type="InterPro" id="IPR001646">
    <property type="entry name" value="5peptide_repeat"/>
</dbReference>
<name>A0ABR8CHJ1_9CYAN</name>
<keyword evidence="6" id="KW-0175">Coiled coil</keyword>
<feature type="domain" description="PAS" evidence="7">
    <location>
        <begin position="228"/>
        <end position="298"/>
    </location>
</feature>
<dbReference type="InterPro" id="IPR001610">
    <property type="entry name" value="PAC"/>
</dbReference>
<dbReference type="Gene3D" id="2.160.20.80">
    <property type="entry name" value="E3 ubiquitin-protein ligase SopA"/>
    <property type="match status" value="1"/>
</dbReference>
<dbReference type="PANTHER" id="PTHR43304">
    <property type="entry name" value="PHYTOCHROME-LIKE PROTEIN CPH1"/>
    <property type="match status" value="1"/>
</dbReference>
<evidence type="ECO:0000313" key="10">
    <source>
        <dbReference type="Proteomes" id="UP000618445"/>
    </source>
</evidence>
<evidence type="ECO:0000256" key="5">
    <source>
        <dbReference type="ARBA" id="ARBA00022777"/>
    </source>
</evidence>
<keyword evidence="5" id="KW-0418">Kinase</keyword>
<evidence type="ECO:0000256" key="3">
    <source>
        <dbReference type="ARBA" id="ARBA00022553"/>
    </source>
</evidence>
<reference evidence="9 10" key="1">
    <citation type="journal article" date="2020" name="ISME J.">
        <title>Comparative genomics reveals insights into cyanobacterial evolution and habitat adaptation.</title>
        <authorList>
            <person name="Chen M.Y."/>
            <person name="Teng W.K."/>
            <person name="Zhao L."/>
            <person name="Hu C.X."/>
            <person name="Zhou Y.K."/>
            <person name="Han B.P."/>
            <person name="Song L.R."/>
            <person name="Shu W.S."/>
        </authorList>
    </citation>
    <scope>NUCLEOTIDE SEQUENCE [LARGE SCALE GENOMIC DNA]</scope>
    <source>
        <strain evidence="9 10">FACHB-1050</strain>
    </source>
</reference>
<feature type="domain" description="PAS" evidence="7">
    <location>
        <begin position="485"/>
        <end position="529"/>
    </location>
</feature>
<dbReference type="EC" id="2.7.13.3" evidence="2"/>
<feature type="domain" description="PAC" evidence="8">
    <location>
        <begin position="433"/>
        <end position="484"/>
    </location>
</feature>
<dbReference type="SMART" id="SM00091">
    <property type="entry name" value="PAS"/>
    <property type="match status" value="4"/>
</dbReference>
<dbReference type="Pfam" id="PF00805">
    <property type="entry name" value="Pentapeptide"/>
    <property type="match status" value="1"/>
</dbReference>
<evidence type="ECO:0000259" key="8">
    <source>
        <dbReference type="PROSITE" id="PS50113"/>
    </source>
</evidence>
<dbReference type="PROSITE" id="PS50113">
    <property type="entry name" value="PAC"/>
    <property type="match status" value="1"/>
</dbReference>
<comment type="caution">
    <text evidence="9">The sequence shown here is derived from an EMBL/GenBank/DDBJ whole genome shotgun (WGS) entry which is preliminary data.</text>
</comment>
<dbReference type="InterPro" id="IPR000700">
    <property type="entry name" value="PAS-assoc_C"/>
</dbReference>
<evidence type="ECO:0000256" key="4">
    <source>
        <dbReference type="ARBA" id="ARBA00022679"/>
    </source>
</evidence>
<evidence type="ECO:0000259" key="7">
    <source>
        <dbReference type="PROSITE" id="PS50112"/>
    </source>
</evidence>
<keyword evidence="4" id="KW-0808">Transferase</keyword>
<sequence length="747" mass="83346">MGMRLCLELIATSIQQLHQLEHIAVSPVSSSEEIETRNLNLEDAVNILQASLTELEVCQRSLAGELDKYRELFDFAPDGYFVTDANGDISEANRAATLMFGSQPIGQNLENFVYPSYKEQFQILLGQLQRGQNIKSLDFRMQFPTGQPFDASFTIISIRTPLDGRVTGLRWWIQDITQRKQEIDKLQQSHQRLEIRVAEMNAKLNLMDRQIRVEREEQRRISRNLTRNEAKLRAMMQYSSDIVNILDIDTTIHYCSPALLKTLGYLPEDVIGKKFVQFIHPDDLPIFQNFLSQSVDTLSVSTPIVMRYQHINGDWIHLESVCCNLLQDANVQGLVINSRDITERKRTEAALQESELRLAAIASSMPATLYRLAISPEGKISIPFISDGLIDLVGISPRYAISSPYQLLDLIYPEDVDQFKALIKAGFDKLATFRHEFRVIAISGEVKWVQNIARYYHTDSGAVLADGVCIDISERGEAESSLQRTNELLRAVIKAVPVAIDIVSPEGKVLLWNAAAEKLFAWNSSAIVGYPVPSIPESQALKLQAAILDTLAGQPLDEFPMTFQLRDGSWTNVSISTVLVHDPHGKIVGVLRIIDEVGDRFSISSDYSQTIQLEQVQNSSLLSSGTEAIANYVTINANTLLNQYKIGQRNFAGLNLRGAYFVEADLQQVDFSGAALNGSNCSYANFQSSNLRGADLRGANFQYADLQHVDLRGADLRGTDLRDANTTGAILDESNLQGAILSSDLHQ</sequence>
<dbReference type="InterPro" id="IPR035965">
    <property type="entry name" value="PAS-like_dom_sf"/>
</dbReference>
<dbReference type="PROSITE" id="PS50112">
    <property type="entry name" value="PAS"/>
    <property type="match status" value="4"/>
</dbReference>
<dbReference type="CDD" id="cd00130">
    <property type="entry name" value="PAS"/>
    <property type="match status" value="4"/>
</dbReference>
<accession>A0ABR8CHJ1</accession>
<dbReference type="SMART" id="SM00086">
    <property type="entry name" value="PAC"/>
    <property type="match status" value="4"/>
</dbReference>
<feature type="domain" description="PAS" evidence="7">
    <location>
        <begin position="354"/>
        <end position="430"/>
    </location>
</feature>